<reference evidence="1" key="2">
    <citation type="submission" date="2014-06" db="EMBL/GenBank/DDBJ databases">
        <authorList>
            <person name="Aslett M."/>
            <person name="De Silva Nishadi"/>
        </authorList>
    </citation>
    <scope>NUCLEOTIDE SEQUENCE</scope>
    <source>
        <strain evidence="1">Bond</strain>
    </source>
</reference>
<dbReference type="KEGG" id="bbig:BBBOND_0005350"/>
<protein>
    <submittedName>
        <fullName evidence="1">Uncharacterized protein</fullName>
    </submittedName>
</protein>
<dbReference type="GeneID" id="24562089"/>
<gene>
    <name evidence="1" type="ORF">BBBOND_0005350</name>
</gene>
<dbReference type="EMBL" id="LK055216">
    <property type="protein sequence ID" value="CDR71872.1"/>
    <property type="molecule type" value="Genomic_DNA"/>
</dbReference>
<dbReference type="OrthoDB" id="366931at2759"/>
<reference evidence="1" key="1">
    <citation type="journal article" date="2014" name="Nucleic Acids Res.">
        <title>The evolutionary dynamics of variant antigen genes in Babesia reveal a history of genomic innovation underlying host-parasite interaction.</title>
        <authorList>
            <person name="Jackson A.P."/>
            <person name="Otto T.D."/>
            <person name="Darby A."/>
            <person name="Ramaprasad A."/>
            <person name="Xia D."/>
            <person name="Echaide I.E."/>
            <person name="Farber M."/>
            <person name="Gahlot S."/>
            <person name="Gamble J."/>
            <person name="Gupta D."/>
            <person name="Gupta Y."/>
            <person name="Jackson L."/>
            <person name="Malandrin L."/>
            <person name="Malas T.B."/>
            <person name="Moussa E."/>
            <person name="Nair M."/>
            <person name="Reid AJ."/>
            <person name="Sanders M."/>
            <person name="Sharma J."/>
            <person name="Tracey A."/>
            <person name="Quail M.A."/>
            <person name="Weir W."/>
            <person name="Wastling J.M."/>
            <person name="Hall N."/>
            <person name="Willadsen P."/>
            <person name="Lingelbach K."/>
            <person name="Shiels B."/>
            <person name="Tait A."/>
            <person name="Berriman M."/>
            <person name="Allred D.R."/>
            <person name="Pain A."/>
        </authorList>
    </citation>
    <scope>NUCLEOTIDE SEQUENCE</scope>
    <source>
        <strain evidence="1">Bond</strain>
    </source>
</reference>
<name>A0A061BKA2_BABBI</name>
<feature type="non-terminal residue" evidence="1">
    <location>
        <position position="356"/>
    </location>
</feature>
<dbReference type="RefSeq" id="XP_012770815.1">
    <property type="nucleotide sequence ID" value="XM_012915361.1"/>
</dbReference>
<dbReference type="VEuPathDB" id="PiroplasmaDB:BBBOND_0005350"/>
<accession>A0A061BKA2</accession>
<evidence type="ECO:0000313" key="1">
    <source>
        <dbReference type="EMBL" id="CDR71872.1"/>
    </source>
</evidence>
<organism evidence="1">
    <name type="scientific">Babesia bigemina</name>
    <dbReference type="NCBI Taxonomy" id="5866"/>
    <lineage>
        <taxon>Eukaryota</taxon>
        <taxon>Sar</taxon>
        <taxon>Alveolata</taxon>
        <taxon>Apicomplexa</taxon>
        <taxon>Aconoidasida</taxon>
        <taxon>Piroplasmida</taxon>
        <taxon>Babesiidae</taxon>
        <taxon>Babesia</taxon>
    </lineage>
</organism>
<proteinExistence type="predicted"/>
<dbReference type="AlphaFoldDB" id="A0A061BKA2"/>
<sequence length="356" mass="40127">MAKHDLKIETLKQCFEFLKLLSSDGTMQDYVARELATRLKEYYIQPDQSKTELSRFIVQVNHFYTQLVQPYVNDGALGRAYRKYKGTDPPAIVDALLDCLPKFLAAIYHLYYRVNHGFGTLGGGSWATSILGWGGGYGDDLDKYLHAKKTSDYYGGIIPGGFNPMEVRYDSSAYPQGSNMAYDLGSILSKNGHNFFRDIFSTTVVSDSGKDKVNIANALHLVDVFCHIVAEEAKKNDGGELIETLNEDLRKTTKHSNTPIYWQYLKEHCAGLQSQLDKLFADGAFSQTGQSPKVSMLKTKEFAERTAQWLRENLKNVKNHLQNCVISIGDIDGRNTRKLGEHFTKNVFAYGFIFGF</sequence>